<protein>
    <submittedName>
        <fullName evidence="1">DUF742 domain-containing protein</fullName>
    </submittedName>
</protein>
<evidence type="ECO:0000313" key="1">
    <source>
        <dbReference type="EMBL" id="MCX3062610.1"/>
    </source>
</evidence>
<evidence type="ECO:0000313" key="2">
    <source>
        <dbReference type="Proteomes" id="UP001163064"/>
    </source>
</evidence>
<dbReference type="PANTHER" id="PTHR36221">
    <property type="entry name" value="DUF742 DOMAIN-CONTAINING PROTEIN"/>
    <property type="match status" value="1"/>
</dbReference>
<reference evidence="1" key="1">
    <citation type="submission" date="2022-10" db="EMBL/GenBank/DDBJ databases">
        <title>Streptomyces beihaiensis sp. nov., a chitin degrading actinobacterium, isolated from shrimp pond soil.</title>
        <authorList>
            <person name="Xie J."/>
            <person name="Shen N."/>
        </authorList>
    </citation>
    <scope>NUCLEOTIDE SEQUENCE</scope>
    <source>
        <strain evidence="1">GXMU-J5</strain>
    </source>
</reference>
<dbReference type="PANTHER" id="PTHR36221:SF1">
    <property type="entry name" value="DUF742 DOMAIN-CONTAINING PROTEIN"/>
    <property type="match status" value="1"/>
</dbReference>
<gene>
    <name evidence="1" type="ORF">OFY01_23205</name>
</gene>
<proteinExistence type="predicted"/>
<dbReference type="InterPro" id="IPR007995">
    <property type="entry name" value="DUF742"/>
</dbReference>
<organism evidence="1 2">
    <name type="scientific">Streptomyces beihaiensis</name>
    <dbReference type="NCBI Taxonomy" id="2984495"/>
    <lineage>
        <taxon>Bacteria</taxon>
        <taxon>Bacillati</taxon>
        <taxon>Actinomycetota</taxon>
        <taxon>Actinomycetes</taxon>
        <taxon>Kitasatosporales</taxon>
        <taxon>Streptomycetaceae</taxon>
        <taxon>Streptomyces</taxon>
    </lineage>
</organism>
<sequence>MNDGTFDTGPYGIGQEPGGQWFGQEAGPLVRPYAMTGGRTTAGPQGAHLDMIALVSAVAAASDGADGAILAPEHRSILELCRTGTQTVAELAADTDLPVGVIRVLLGGLLERGRIEVSGPVPPTQLPDEQTLRDVIDGLRAL</sequence>
<dbReference type="Pfam" id="PF05331">
    <property type="entry name" value="DUF742"/>
    <property type="match status" value="1"/>
</dbReference>
<name>A0ABT3U0N7_9ACTN</name>
<accession>A0ABT3U0N7</accession>
<keyword evidence="2" id="KW-1185">Reference proteome</keyword>
<dbReference type="EMBL" id="JAPHNL010000277">
    <property type="protein sequence ID" value="MCX3062610.1"/>
    <property type="molecule type" value="Genomic_DNA"/>
</dbReference>
<dbReference type="RefSeq" id="WP_266602960.1">
    <property type="nucleotide sequence ID" value="NZ_JAPHNL010000277.1"/>
</dbReference>
<dbReference type="Proteomes" id="UP001163064">
    <property type="component" value="Unassembled WGS sequence"/>
</dbReference>
<comment type="caution">
    <text evidence="1">The sequence shown here is derived from an EMBL/GenBank/DDBJ whole genome shotgun (WGS) entry which is preliminary data.</text>
</comment>